<evidence type="ECO:0000256" key="2">
    <source>
        <dbReference type="SAM" id="MobiDB-lite"/>
    </source>
</evidence>
<dbReference type="InterPro" id="IPR001619">
    <property type="entry name" value="Sec1-like"/>
</dbReference>
<gene>
    <name evidence="3" type="primary">PLEST001026</name>
    <name evidence="3" type="ORF">PLESTB_000102500</name>
</gene>
<evidence type="ECO:0000313" key="3">
    <source>
        <dbReference type="EMBL" id="GLC48480.1"/>
    </source>
</evidence>
<feature type="region of interest" description="Disordered" evidence="2">
    <location>
        <begin position="647"/>
        <end position="690"/>
    </location>
</feature>
<comment type="caution">
    <text evidence="3">The sequence shown here is derived from an EMBL/GenBank/DDBJ whole genome shotgun (WGS) entry which is preliminary data.</text>
</comment>
<sequence>MFEVIQGPVLELAESLQGSLLYLDAGAGEIAQTTLGLPFLLGLGVSHVCSLETASPEDAAFPLLVTGSAPTQLVIFTTQLLTDAHQYILRAVLAHSATTSVSVFSSVSEHAHACQAATELGVEAYREYAELLQSEVRRARAAQAPAGAGGGVSTGGVAPPALSVRVAFLPLLACCVDPGLFVLPAASSAARRAVAGGLAAGFGALEPGAGDAAAAGEGASGGLSLTAHGLLALAAAMGAPRPEPFAVGPVSAALAAELASLPSVSLPPSSLSAGSAAAAAGGTAASTPSLALILVDRSLDLATPCTHTDHPWDVLLAAAAARQAAAATRAAAAAAGGGGAAAAAPHGGGSGAQAVWRPLDLRVALPAPTDAVPLETPWLPHGSGSGDSAVTAGGNLPYGQLSYDTYGVELLDPTDRTAIARVEAVAGRPRRDGLAALRRGLKEALRAEKLTPAVRSKAGAVQAPELRGLAEPLVAASGACSRQRGVAAMALAVAEAMTAPAAAEAEAAAGLGRSVLAALAGAGGGGGGCEAAVQVLLDALTAAKSGRGLLHVGHVLELLPAAFSAAADSDAAAAAAAPSSSPTPSTASAGGGGSGSGSCPFSAQQQSALRAALAAAVLSCGSPGEALAGRLPADLVAALAARAAARQAAGKGKRRTGEGKAEAEDGKAEGEGVEARDRGARQQGGDAAHVEADVEADNADPWVVRRLSAVLDALFGGLRYAAVARNRLKTFRKVTHVDVFAENHGSLSPLLRQLVRRVMQRADVTDWQQQSSSGGAGGGLVRGLLGGLMGASRALVGRAAGGGGGGLAGSGSGSGPLPADFGTVVVFVVGGVSPAEVREVRAELDEHVGPAKPRVLLGGTSLLLPQDVTLQLVGGPLPLPPPL</sequence>
<dbReference type="SUPFAM" id="SSF56815">
    <property type="entry name" value="Sec1/munc18-like (SM) proteins"/>
    <property type="match status" value="1"/>
</dbReference>
<feature type="region of interest" description="Disordered" evidence="2">
    <location>
        <begin position="576"/>
        <end position="601"/>
    </location>
</feature>
<feature type="compositionally biased region" description="Basic and acidic residues" evidence="2">
    <location>
        <begin position="655"/>
        <end position="680"/>
    </location>
</feature>
<evidence type="ECO:0000256" key="1">
    <source>
        <dbReference type="ARBA" id="ARBA00009884"/>
    </source>
</evidence>
<dbReference type="PANTHER" id="PTHR11679">
    <property type="entry name" value="VESICLE PROTEIN SORTING-ASSOCIATED"/>
    <property type="match status" value="1"/>
</dbReference>
<proteinExistence type="inferred from homology"/>
<keyword evidence="4" id="KW-1185">Reference proteome</keyword>
<dbReference type="AlphaFoldDB" id="A0A9W6EXP6"/>
<reference evidence="3 4" key="1">
    <citation type="journal article" date="2023" name="Commun. Biol.">
        <title>Reorganization of the ancestral sex-determining regions during the evolution of trioecy in Pleodorina starrii.</title>
        <authorList>
            <person name="Takahashi K."/>
            <person name="Suzuki S."/>
            <person name="Kawai-Toyooka H."/>
            <person name="Yamamoto K."/>
            <person name="Hamaji T."/>
            <person name="Ootsuki R."/>
            <person name="Yamaguchi H."/>
            <person name="Kawachi M."/>
            <person name="Higashiyama T."/>
            <person name="Nozaki H."/>
        </authorList>
    </citation>
    <scope>NUCLEOTIDE SEQUENCE [LARGE SCALE GENOMIC DNA]</scope>
    <source>
        <strain evidence="3 4">NIES-4479</strain>
    </source>
</reference>
<accession>A0A9W6EXP6</accession>
<organism evidence="3 4">
    <name type="scientific">Pleodorina starrii</name>
    <dbReference type="NCBI Taxonomy" id="330485"/>
    <lineage>
        <taxon>Eukaryota</taxon>
        <taxon>Viridiplantae</taxon>
        <taxon>Chlorophyta</taxon>
        <taxon>core chlorophytes</taxon>
        <taxon>Chlorophyceae</taxon>
        <taxon>CS clade</taxon>
        <taxon>Chlamydomonadales</taxon>
        <taxon>Volvocaceae</taxon>
        <taxon>Pleodorina</taxon>
    </lineage>
</organism>
<evidence type="ECO:0008006" key="5">
    <source>
        <dbReference type="Google" id="ProtNLM"/>
    </source>
</evidence>
<dbReference type="OrthoDB" id="549905at2759"/>
<dbReference type="InterPro" id="IPR036045">
    <property type="entry name" value="Sec1-like_sf"/>
</dbReference>
<comment type="similarity">
    <text evidence="1">Belongs to the STXBP/unc-18/SEC1 family.</text>
</comment>
<dbReference type="EMBL" id="BRXU01000001">
    <property type="protein sequence ID" value="GLC48480.1"/>
    <property type="molecule type" value="Genomic_DNA"/>
</dbReference>
<dbReference type="Proteomes" id="UP001165080">
    <property type="component" value="Unassembled WGS sequence"/>
</dbReference>
<protein>
    <recommendedName>
        <fullName evidence="5">Sec1 family domain-containing protein 2</fullName>
    </recommendedName>
</protein>
<dbReference type="GO" id="GO:0016192">
    <property type="term" value="P:vesicle-mediated transport"/>
    <property type="evidence" value="ECO:0007669"/>
    <property type="project" value="InterPro"/>
</dbReference>
<evidence type="ECO:0000313" key="4">
    <source>
        <dbReference type="Proteomes" id="UP001165080"/>
    </source>
</evidence>
<name>A0A9W6EXP6_9CHLO</name>
<feature type="compositionally biased region" description="Low complexity" evidence="2">
    <location>
        <begin position="576"/>
        <end position="588"/>
    </location>
</feature>